<evidence type="ECO:0000256" key="2">
    <source>
        <dbReference type="ARBA" id="ARBA00001947"/>
    </source>
</evidence>
<dbReference type="PANTHER" id="PTHR42978:SF2">
    <property type="entry name" value="102 KBASES UNSTABLE REGION: FROM 1 TO 119443"/>
    <property type="match status" value="1"/>
</dbReference>
<feature type="domain" description="Metallo-beta-lactamase" evidence="8">
    <location>
        <begin position="42"/>
        <end position="173"/>
    </location>
</feature>
<dbReference type="InterPro" id="IPR036866">
    <property type="entry name" value="RibonucZ/Hydroxyglut_hydro"/>
</dbReference>
<dbReference type="Proteomes" id="UP000317023">
    <property type="component" value="Unassembled WGS sequence"/>
</dbReference>
<comment type="catalytic activity">
    <reaction evidence="1">
        <text>an N-acyl-L-homoserine lactone + H2O = an N-acyl-L-homoserine + H(+)</text>
        <dbReference type="Rhea" id="RHEA:22576"/>
        <dbReference type="ChEBI" id="CHEBI:15377"/>
        <dbReference type="ChEBI" id="CHEBI:15378"/>
        <dbReference type="ChEBI" id="CHEBI:55474"/>
        <dbReference type="ChEBI" id="CHEBI:58921"/>
        <dbReference type="EC" id="3.1.1.81"/>
    </reaction>
</comment>
<evidence type="ECO:0000256" key="4">
    <source>
        <dbReference type="ARBA" id="ARBA00013131"/>
    </source>
</evidence>
<sequence>MKPIFATSAFVRVHEPLVLRGGRRVNIRLPVRYGLVIHPKFGPVLIDTGYTFHSSQGVQRSRLLRLYGAMLRPELNDAGQPTSFLSAFGLTPADVCFVVVSHFHADHISGLSMFPNAQFIASDAAWYRLRNRSMFGNLRHGIFPELIPADFEDRMIGLSSLKRTSSLLTPVEGTDLFGDGTMIAIDLAGHADGHFGIFFATAHKPLFYGVDATWLLRAISEDRAPGYPARLVAINNAATRVSHRLLQHFLAARVELLLCHDPSPTAYDFTPGDGA</sequence>
<dbReference type="GO" id="GO:0046872">
    <property type="term" value="F:metal ion binding"/>
    <property type="evidence" value="ECO:0007669"/>
    <property type="project" value="UniProtKB-KW"/>
</dbReference>
<dbReference type="PANTHER" id="PTHR42978">
    <property type="entry name" value="QUORUM-QUENCHING LACTONASE YTNP-RELATED-RELATED"/>
    <property type="match status" value="1"/>
</dbReference>
<evidence type="ECO:0000313" key="9">
    <source>
        <dbReference type="EMBL" id="TRB06554.1"/>
    </source>
</evidence>
<dbReference type="GO" id="GO:0102007">
    <property type="term" value="F:acyl-L-homoserine-lactone lactonohydrolase activity"/>
    <property type="evidence" value="ECO:0007669"/>
    <property type="project" value="UniProtKB-EC"/>
</dbReference>
<organism evidence="9 10">
    <name type="scientific">Agrobacterium tumefaciens</name>
    <dbReference type="NCBI Taxonomy" id="358"/>
    <lineage>
        <taxon>Bacteria</taxon>
        <taxon>Pseudomonadati</taxon>
        <taxon>Pseudomonadota</taxon>
        <taxon>Alphaproteobacteria</taxon>
        <taxon>Hyphomicrobiales</taxon>
        <taxon>Rhizobiaceae</taxon>
        <taxon>Rhizobium/Agrobacterium group</taxon>
        <taxon>Agrobacterium</taxon>
        <taxon>Agrobacterium tumefaciens complex</taxon>
    </lineage>
</organism>
<evidence type="ECO:0000256" key="1">
    <source>
        <dbReference type="ARBA" id="ARBA00000450"/>
    </source>
</evidence>
<dbReference type="AlphaFoldDB" id="A0A546Y0N2"/>
<proteinExistence type="inferred from homology"/>
<name>A0A546Y0N2_AGRTU</name>
<dbReference type="SUPFAM" id="SSF56281">
    <property type="entry name" value="Metallo-hydrolase/oxidoreductase"/>
    <property type="match status" value="1"/>
</dbReference>
<comment type="similarity">
    <text evidence="3">Belongs to the metallo-beta-lactamase superfamily.</text>
</comment>
<keyword evidence="5" id="KW-0479">Metal-binding</keyword>
<dbReference type="RefSeq" id="WP_142857486.1">
    <property type="nucleotide sequence ID" value="NZ_SGOE01000003.1"/>
</dbReference>
<dbReference type="EC" id="3.1.1.81" evidence="4"/>
<gene>
    <name evidence="9" type="ORF">EXN61_15440</name>
</gene>
<comment type="caution">
    <text evidence="9">The sequence shown here is derived from an EMBL/GenBank/DDBJ whole genome shotgun (WGS) entry which is preliminary data.</text>
</comment>
<dbReference type="InterPro" id="IPR001279">
    <property type="entry name" value="Metallo-B-lactamas"/>
</dbReference>
<comment type="cofactor">
    <cofactor evidence="2">
        <name>Zn(2+)</name>
        <dbReference type="ChEBI" id="CHEBI:29105"/>
    </cofactor>
</comment>
<dbReference type="InterPro" id="IPR051013">
    <property type="entry name" value="MBL_superfamily_lactonases"/>
</dbReference>
<dbReference type="EMBL" id="SGOE01000003">
    <property type="protein sequence ID" value="TRB06554.1"/>
    <property type="molecule type" value="Genomic_DNA"/>
</dbReference>
<accession>A0A546Y0N2</accession>
<evidence type="ECO:0000256" key="5">
    <source>
        <dbReference type="ARBA" id="ARBA00022723"/>
    </source>
</evidence>
<keyword evidence="6 9" id="KW-0378">Hydrolase</keyword>
<protein>
    <recommendedName>
        <fullName evidence="4">quorum-quenching N-acyl-homoserine lactonase</fullName>
        <ecNumber evidence="4">3.1.1.81</ecNumber>
    </recommendedName>
</protein>
<evidence type="ECO:0000256" key="3">
    <source>
        <dbReference type="ARBA" id="ARBA00007749"/>
    </source>
</evidence>
<dbReference type="CDD" id="cd07730">
    <property type="entry name" value="metallo-hydrolase-like_MBL-fold"/>
    <property type="match status" value="1"/>
</dbReference>
<evidence type="ECO:0000256" key="6">
    <source>
        <dbReference type="ARBA" id="ARBA00022801"/>
    </source>
</evidence>
<dbReference type="Pfam" id="PF00753">
    <property type="entry name" value="Lactamase_B"/>
    <property type="match status" value="1"/>
</dbReference>
<evidence type="ECO:0000259" key="8">
    <source>
        <dbReference type="Pfam" id="PF00753"/>
    </source>
</evidence>
<keyword evidence="7" id="KW-0862">Zinc</keyword>
<dbReference type="Gene3D" id="3.60.15.10">
    <property type="entry name" value="Ribonuclease Z/Hydroxyacylglutathione hydrolase-like"/>
    <property type="match status" value="1"/>
</dbReference>
<evidence type="ECO:0000256" key="7">
    <source>
        <dbReference type="ARBA" id="ARBA00022833"/>
    </source>
</evidence>
<evidence type="ECO:0000313" key="10">
    <source>
        <dbReference type="Proteomes" id="UP000317023"/>
    </source>
</evidence>
<reference evidence="9 10" key="1">
    <citation type="journal article" date="2019" name="Appl. Microbiol. Biotechnol.">
        <title>Differential efficiency of wild type rhizogenic strains for rol gene transformation of plants.</title>
        <authorList>
            <person name="Desmet S."/>
            <person name="De Keyser E."/>
            <person name="Van Vaerenbergh J."/>
            <person name="Baeyen S."/>
            <person name="Van Huylenbroeck J."/>
            <person name="Geelen D."/>
            <person name="Dhooghe E."/>
        </authorList>
    </citation>
    <scope>NUCLEOTIDE SEQUENCE [LARGE SCALE GENOMIC DNA]</scope>
    <source>
        <strain evidence="9 10">MAFF210266</strain>
    </source>
</reference>